<keyword evidence="2" id="KW-1185">Reference proteome</keyword>
<sequence length="236" mass="26983">MSIELQQYMMARLLKTQGTPGLSGRGSRDFFTALCARARERYWLILSEEERATEREALQSQAPLSGTYVDLARANWQPGWNNGARDPDYFRQYLVDQEAAKNVWKLMKEEVVIVVDKNRQVLFASFDKLCQFLYGQELVSLITRALDMWSFYTPLPAPETARHVVDDYVRRIHPELDPAKATVDQLPNAKTAVAHYGCWDSKGDPQGYTIYQSRNMPFTRSLDLEGPASLFASLCD</sequence>
<protein>
    <submittedName>
        <fullName evidence="1">Uncharacterized protein</fullName>
    </submittedName>
</protein>
<dbReference type="EMBL" id="JAULSU010000005">
    <property type="protein sequence ID" value="KAK0616298.1"/>
    <property type="molecule type" value="Genomic_DNA"/>
</dbReference>
<dbReference type="AlphaFoldDB" id="A0AA40BWI9"/>
<dbReference type="Proteomes" id="UP001175000">
    <property type="component" value="Unassembled WGS sequence"/>
</dbReference>
<proteinExistence type="predicted"/>
<evidence type="ECO:0000313" key="2">
    <source>
        <dbReference type="Proteomes" id="UP001175000"/>
    </source>
</evidence>
<name>A0AA40BWI9_9PEZI</name>
<evidence type="ECO:0000313" key="1">
    <source>
        <dbReference type="EMBL" id="KAK0616298.1"/>
    </source>
</evidence>
<reference evidence="1" key="1">
    <citation type="submission" date="2023-06" db="EMBL/GenBank/DDBJ databases">
        <title>Genome-scale phylogeny and comparative genomics of the fungal order Sordariales.</title>
        <authorList>
            <consortium name="Lawrence Berkeley National Laboratory"/>
            <person name="Hensen N."/>
            <person name="Bonometti L."/>
            <person name="Westerberg I."/>
            <person name="Brannstrom I.O."/>
            <person name="Guillou S."/>
            <person name="Cros-Aarteil S."/>
            <person name="Calhoun S."/>
            <person name="Haridas S."/>
            <person name="Kuo A."/>
            <person name="Mondo S."/>
            <person name="Pangilinan J."/>
            <person name="Riley R."/>
            <person name="Labutti K."/>
            <person name="Andreopoulos B."/>
            <person name="Lipzen A."/>
            <person name="Chen C."/>
            <person name="Yanf M."/>
            <person name="Daum C."/>
            <person name="Ng V."/>
            <person name="Clum A."/>
            <person name="Steindorff A."/>
            <person name="Ohm R."/>
            <person name="Martin F."/>
            <person name="Silar P."/>
            <person name="Natvig D."/>
            <person name="Lalanne C."/>
            <person name="Gautier V."/>
            <person name="Ament-Velasquez S.L."/>
            <person name="Kruys A."/>
            <person name="Hutchinson M.I."/>
            <person name="Powell A.J."/>
            <person name="Barry K."/>
            <person name="Miller A.N."/>
            <person name="Grigoriev I.V."/>
            <person name="Debuchy R."/>
            <person name="Gladieux P."/>
            <person name="Thoren M.H."/>
            <person name="Johannesson H."/>
        </authorList>
    </citation>
    <scope>NUCLEOTIDE SEQUENCE</scope>
    <source>
        <strain evidence="1">CBS 606.72</strain>
    </source>
</reference>
<accession>A0AA40BWI9</accession>
<comment type="caution">
    <text evidence="1">The sequence shown here is derived from an EMBL/GenBank/DDBJ whole genome shotgun (WGS) entry which is preliminary data.</text>
</comment>
<organism evidence="1 2">
    <name type="scientific">Immersiella caudata</name>
    <dbReference type="NCBI Taxonomy" id="314043"/>
    <lineage>
        <taxon>Eukaryota</taxon>
        <taxon>Fungi</taxon>
        <taxon>Dikarya</taxon>
        <taxon>Ascomycota</taxon>
        <taxon>Pezizomycotina</taxon>
        <taxon>Sordariomycetes</taxon>
        <taxon>Sordariomycetidae</taxon>
        <taxon>Sordariales</taxon>
        <taxon>Lasiosphaeriaceae</taxon>
        <taxon>Immersiella</taxon>
    </lineage>
</organism>
<gene>
    <name evidence="1" type="ORF">B0T14DRAFT_567906</name>
</gene>